<evidence type="ECO:0000313" key="3">
    <source>
        <dbReference type="Proteomes" id="UP000018872"/>
    </source>
</evidence>
<dbReference type="Proteomes" id="UP000018872">
    <property type="component" value="Unassembled WGS sequence"/>
</dbReference>
<accession>W2CAH7</accession>
<evidence type="ECO:0000256" key="1">
    <source>
        <dbReference type="SAM" id="Phobius"/>
    </source>
</evidence>
<gene>
    <name evidence="2" type="ORF">T229_10705</name>
</gene>
<dbReference type="AlphaFoldDB" id="W2CAH7"/>
<dbReference type="EMBL" id="AYYC01000696">
    <property type="protein sequence ID" value="ETK04115.1"/>
    <property type="molecule type" value="Genomic_DNA"/>
</dbReference>
<name>W2CAH7_9BACT</name>
<dbReference type="PATRIC" id="fig|1410950.3.peg.1571"/>
<keyword evidence="1" id="KW-0472">Membrane</keyword>
<sequence length="368" mass="41423">MMNFRKDFKRWHRWLGVLSGVVFFFVALTGTLFVFADEAIDAVAGGARQVTVERGGQQLSIDSLMQCFRTTCSQRKPFYADVYRAKDRSFRVASSDTQGNDLAYTYLNPYTGEVIKISRSYNFFFTLAHLHAELLMGEWGKWIVAITALIFFFELLSGLILWLPRRWNAKSRASSFRIKRGKTWWTWAYNLHKVLGFYSLVPALVVTLTALIMSFGAITRVLQQALGGVDDPFAEAERYEPAAIAGRASLPLSVAVAKAFDKRPQAQQCRVSLWNSESGVYHLKVAAYIGLVSSRDGENLVLNKYTGEEIELPQPVKRAFVINEWLLRLHIGAWGGLVVKILMFIVGALLTSLPVTGLLLLIRHKGSK</sequence>
<feature type="transmembrane region" description="Helical" evidence="1">
    <location>
        <begin position="337"/>
        <end position="362"/>
    </location>
</feature>
<feature type="transmembrane region" description="Helical" evidence="1">
    <location>
        <begin position="12"/>
        <end position="36"/>
    </location>
</feature>
<feature type="transmembrane region" description="Helical" evidence="1">
    <location>
        <begin position="195"/>
        <end position="218"/>
    </location>
</feature>
<feature type="transmembrane region" description="Helical" evidence="1">
    <location>
        <begin position="142"/>
        <end position="163"/>
    </location>
</feature>
<dbReference type="PANTHER" id="PTHR34219">
    <property type="entry name" value="IRON-REGULATED INNER MEMBRANE PROTEIN-RELATED"/>
    <property type="match status" value="1"/>
</dbReference>
<organism evidence="2 3">
    <name type="scientific">Tannerella sp. oral taxon BU063 isolate Cell 5</name>
    <dbReference type="NCBI Taxonomy" id="1410950"/>
    <lineage>
        <taxon>Bacteria</taxon>
        <taxon>Pseudomonadati</taxon>
        <taxon>Bacteroidota</taxon>
        <taxon>Bacteroidia</taxon>
        <taxon>Bacteroidales</taxon>
        <taxon>Tannerellaceae</taxon>
        <taxon>Tannerella</taxon>
    </lineage>
</organism>
<proteinExistence type="predicted"/>
<evidence type="ECO:0000313" key="2">
    <source>
        <dbReference type="EMBL" id="ETK04115.1"/>
    </source>
</evidence>
<reference evidence="2 3" key="1">
    <citation type="submission" date="2013-11" db="EMBL/GenBank/DDBJ databases">
        <title>Single cell genomics of uncultured Tannerella BU063 (oral taxon 286).</title>
        <authorList>
            <person name="Beall C.J."/>
            <person name="Campbell A.G."/>
            <person name="Griffen A.L."/>
            <person name="Podar M."/>
            <person name="Leys E.J."/>
        </authorList>
    </citation>
    <scope>NUCLEOTIDE SEQUENCE [LARGE SCALE GENOMIC DNA]</scope>
    <source>
        <strain evidence="2">Cell 5</strain>
    </source>
</reference>
<dbReference type="Pfam" id="PF03929">
    <property type="entry name" value="PepSY_TM"/>
    <property type="match status" value="1"/>
</dbReference>
<evidence type="ECO:0008006" key="4">
    <source>
        <dbReference type="Google" id="ProtNLM"/>
    </source>
</evidence>
<keyword evidence="1" id="KW-1133">Transmembrane helix</keyword>
<keyword evidence="1" id="KW-0812">Transmembrane</keyword>
<dbReference type="InterPro" id="IPR005625">
    <property type="entry name" value="PepSY-ass_TM"/>
</dbReference>
<dbReference type="PANTHER" id="PTHR34219:SF3">
    <property type="entry name" value="BLL7967 PROTEIN"/>
    <property type="match status" value="1"/>
</dbReference>
<protein>
    <recommendedName>
        <fullName evidence="4">PepSY domain-containing protein</fullName>
    </recommendedName>
</protein>
<comment type="caution">
    <text evidence="2">The sequence shown here is derived from an EMBL/GenBank/DDBJ whole genome shotgun (WGS) entry which is preliminary data.</text>
</comment>